<dbReference type="AlphaFoldDB" id="A0A7C1IFH2"/>
<comment type="caution">
    <text evidence="2">The sequence shown here is derived from an EMBL/GenBank/DDBJ whole genome shotgun (WGS) entry which is preliminary data.</text>
</comment>
<protein>
    <submittedName>
        <fullName evidence="2">CRISPR-associated protein Cas4</fullName>
    </submittedName>
</protein>
<dbReference type="SUPFAM" id="SSF52980">
    <property type="entry name" value="Restriction endonuclease-like"/>
    <property type="match status" value="1"/>
</dbReference>
<organism evidence="2">
    <name type="scientific">Fervidicoccus fontis</name>
    <dbReference type="NCBI Taxonomy" id="683846"/>
    <lineage>
        <taxon>Archaea</taxon>
        <taxon>Thermoproteota</taxon>
        <taxon>Thermoprotei</taxon>
        <taxon>Fervidicoccales</taxon>
        <taxon>Fervidicoccaceae</taxon>
        <taxon>Fervidicoccus</taxon>
    </lineage>
</organism>
<evidence type="ECO:0000313" key="2">
    <source>
        <dbReference type="EMBL" id="HDS10611.1"/>
    </source>
</evidence>
<dbReference type="InterPro" id="IPR011604">
    <property type="entry name" value="PDDEXK-like_dom_sf"/>
</dbReference>
<dbReference type="InterPro" id="IPR011335">
    <property type="entry name" value="Restrct_endonuc-II-like"/>
</dbReference>
<gene>
    <name evidence="2" type="ORF">ENO04_03185</name>
</gene>
<sequence length="201" mass="23966">MPEQKITKILYDYKLEEFVKRLEELQNPSVYYVSDLIYCPWKRYFRLRFPYLTFTFEPLAVMGELVHRGLQGILVEKGFQPEYEVSRTIRVNNEEVIIKGRIDAYKPGELVEIKTSRGYTDSLPYPHHLLQVKLYMELTNVEKATLIYVSSDKIIEYDVKLDEPVLEKLLQETMNLSVAPRWDWECRSCVFYKICPHRINK</sequence>
<comment type="cofactor">
    <cofactor evidence="1">
        <name>Mn(2+)</name>
        <dbReference type="ChEBI" id="CHEBI:29035"/>
    </cofactor>
</comment>
<dbReference type="EMBL" id="DSDY01000101">
    <property type="protein sequence ID" value="HDS10611.1"/>
    <property type="molecule type" value="Genomic_DNA"/>
</dbReference>
<name>A0A7C1IFH2_9CREN</name>
<reference evidence="2" key="1">
    <citation type="journal article" date="2020" name="mSystems">
        <title>Genome- and Community-Level Interaction Insights into Carbon Utilization and Element Cycling Functions of Hydrothermarchaeota in Hydrothermal Sediment.</title>
        <authorList>
            <person name="Zhou Z."/>
            <person name="Liu Y."/>
            <person name="Xu W."/>
            <person name="Pan J."/>
            <person name="Luo Z.H."/>
            <person name="Li M."/>
        </authorList>
    </citation>
    <scope>NUCLEOTIDE SEQUENCE [LARGE SCALE GENOMIC DNA]</scope>
    <source>
        <strain evidence="2">SpSt-123</strain>
    </source>
</reference>
<evidence type="ECO:0000256" key="1">
    <source>
        <dbReference type="ARBA" id="ARBA00001936"/>
    </source>
</evidence>
<dbReference type="Gene3D" id="3.90.320.10">
    <property type="match status" value="1"/>
</dbReference>
<proteinExistence type="predicted"/>
<accession>A0A7C1IFH2</accession>